<evidence type="ECO:0008006" key="4">
    <source>
        <dbReference type="Google" id="ProtNLM"/>
    </source>
</evidence>
<gene>
    <name evidence="2" type="ORF">LSG31_09205</name>
</gene>
<evidence type="ECO:0000313" key="2">
    <source>
        <dbReference type="EMBL" id="UOF92317.1"/>
    </source>
</evidence>
<dbReference type="Proteomes" id="UP000830167">
    <property type="component" value="Chromosome"/>
</dbReference>
<reference evidence="2" key="1">
    <citation type="submission" date="2021-12" db="EMBL/GenBank/DDBJ databases">
        <title>Alicyclobacillaceae gen. nov., sp. nov., isolated from chalcocite enrichment system.</title>
        <authorList>
            <person name="Jiang Z."/>
        </authorList>
    </citation>
    <scope>NUCLEOTIDE SEQUENCE</scope>
    <source>
        <strain evidence="2">MYW30-H2</strain>
    </source>
</reference>
<keyword evidence="3" id="KW-1185">Reference proteome</keyword>
<evidence type="ECO:0000313" key="3">
    <source>
        <dbReference type="Proteomes" id="UP000830167"/>
    </source>
</evidence>
<evidence type="ECO:0000256" key="1">
    <source>
        <dbReference type="SAM" id="MobiDB-lite"/>
    </source>
</evidence>
<feature type="compositionally biased region" description="Polar residues" evidence="1">
    <location>
        <begin position="37"/>
        <end position="49"/>
    </location>
</feature>
<protein>
    <recommendedName>
        <fullName evidence="4">Lipoprotein</fullName>
    </recommendedName>
</protein>
<dbReference type="PROSITE" id="PS51257">
    <property type="entry name" value="PROKAR_LIPOPROTEIN"/>
    <property type="match status" value="1"/>
</dbReference>
<feature type="region of interest" description="Disordered" evidence="1">
    <location>
        <begin position="29"/>
        <end position="49"/>
    </location>
</feature>
<accession>A0ABY4CSA9</accession>
<dbReference type="RefSeq" id="WP_347438993.1">
    <property type="nucleotide sequence ID" value="NZ_CP089291.1"/>
</dbReference>
<sequence length="49" mass="5376">MKKKFTFVLVGAILAGFLTGCGTKSDQKMDPNMKGINHSNMQMDNGNKK</sequence>
<proteinExistence type="predicted"/>
<name>A0ABY4CSA9_9BACL</name>
<dbReference type="EMBL" id="CP089291">
    <property type="protein sequence ID" value="UOF92317.1"/>
    <property type="molecule type" value="Genomic_DNA"/>
</dbReference>
<organism evidence="2 3">
    <name type="scientific">Fodinisporobacter ferrooxydans</name>
    <dbReference type="NCBI Taxonomy" id="2901836"/>
    <lineage>
        <taxon>Bacteria</taxon>
        <taxon>Bacillati</taxon>
        <taxon>Bacillota</taxon>
        <taxon>Bacilli</taxon>
        <taxon>Bacillales</taxon>
        <taxon>Alicyclobacillaceae</taxon>
        <taxon>Fodinisporobacter</taxon>
    </lineage>
</organism>